<evidence type="ECO:0000313" key="2">
    <source>
        <dbReference type="EMBL" id="ANW98459.1"/>
    </source>
</evidence>
<evidence type="ECO:0000313" key="3">
    <source>
        <dbReference type="Proteomes" id="UP000092971"/>
    </source>
</evidence>
<dbReference type="RefSeq" id="WP_015358761.1">
    <property type="nucleotide sequence ID" value="NZ_CP014672.1"/>
</dbReference>
<protein>
    <submittedName>
        <fullName evidence="2">Uncharacterized protein</fullName>
    </submittedName>
</protein>
<feature type="transmembrane region" description="Helical" evidence="1">
    <location>
        <begin position="6"/>
        <end position="27"/>
    </location>
</feature>
<keyword evidence="1" id="KW-1133">Transmembrane helix</keyword>
<gene>
    <name evidence="2" type="ORF">CSTERTH_05075</name>
</gene>
<organism evidence="2 3">
    <name type="scientific">Thermoclostridium stercorarium subsp. thermolacticum DSM 2910</name>
    <dbReference type="NCBI Taxonomy" id="1121336"/>
    <lineage>
        <taxon>Bacteria</taxon>
        <taxon>Bacillati</taxon>
        <taxon>Bacillota</taxon>
        <taxon>Clostridia</taxon>
        <taxon>Eubacteriales</taxon>
        <taxon>Oscillospiraceae</taxon>
        <taxon>Thermoclostridium</taxon>
    </lineage>
</organism>
<dbReference type="AlphaFoldDB" id="A0A1B1YCG6"/>
<evidence type="ECO:0000256" key="1">
    <source>
        <dbReference type="SAM" id="Phobius"/>
    </source>
</evidence>
<name>A0A1B1YCG6_THEST</name>
<dbReference type="EMBL" id="CP014672">
    <property type="protein sequence ID" value="ANW98459.1"/>
    <property type="molecule type" value="Genomic_DNA"/>
</dbReference>
<keyword evidence="1" id="KW-0472">Membrane</keyword>
<sequence>MLLKKWWFYVIVAVVLIILAVPLSIIIRLNSSAYDDLSFTYVHYDDLLSEIAKKHLYYDASTRTVEIEINQDLINSLIKDQLEQTDLGLPDKLKIQEVVFKTADQRLYINAKYGSINLPVSAQINIEPTDMGITISASELNLGNKKAPKFITKRIPSELLTYTINFSDLGVPKIFTVKEIKYSTGNLNAFIQLDVDAIKELAKDYVDDLEVEINGFRRTASPFIATFIDRALAEGLLSADNVEKYVEDLLSNEELVNSAIKFAFAPNLDKYAKGIEKYRQAIVKWAEPIQTIKLDGTIDEIVLSIIENDKLHDMLTWFIPATTLSEYVDTASTYYTIYKRAEVSLNGLSAAIQSGDIERAIKLLIADRDLYRALTLVASRESVDYYLGSVKNYYNMYVDLTKSLTELLNSIPDEEITKYVNEAVKYAYEVENGQQYVLDILEDVDTDYIQELVYHLEKDEYIQEQLEMVDQESYDTFMAYVDDLDTIKADLTEAVRNADVEAVKEGADILKDINDDMVYVIELLRDKEYEKAGNAINKIRFDRAEEFIRKQSQKISASPS</sequence>
<accession>A0A1B1YCG6</accession>
<dbReference type="Proteomes" id="UP000092971">
    <property type="component" value="Chromosome"/>
</dbReference>
<proteinExistence type="predicted"/>
<reference evidence="2 3" key="1">
    <citation type="submission" date="2016-02" db="EMBL/GenBank/DDBJ databases">
        <title>Comparison of Clostridium stercorarium subspecies using comparative genomics and transcriptomics.</title>
        <authorList>
            <person name="Schellenberg J."/>
            <person name="Thallinger G."/>
            <person name="Levin D.B."/>
            <person name="Zhang X."/>
            <person name="Alvare G."/>
            <person name="Fristensky B."/>
            <person name="Sparling R."/>
        </authorList>
    </citation>
    <scope>NUCLEOTIDE SEQUENCE [LARGE SCALE GENOMIC DNA]</scope>
    <source>
        <strain evidence="2 3">DSM 2910</strain>
    </source>
</reference>
<keyword evidence="1" id="KW-0812">Transmembrane</keyword>